<organism evidence="2 3">
    <name type="scientific">Cucurbita argyrosperma subsp. sororia</name>
    <dbReference type="NCBI Taxonomy" id="37648"/>
    <lineage>
        <taxon>Eukaryota</taxon>
        <taxon>Viridiplantae</taxon>
        <taxon>Streptophyta</taxon>
        <taxon>Embryophyta</taxon>
        <taxon>Tracheophyta</taxon>
        <taxon>Spermatophyta</taxon>
        <taxon>Magnoliopsida</taxon>
        <taxon>eudicotyledons</taxon>
        <taxon>Gunneridae</taxon>
        <taxon>Pentapetalae</taxon>
        <taxon>rosids</taxon>
        <taxon>fabids</taxon>
        <taxon>Cucurbitales</taxon>
        <taxon>Cucurbitaceae</taxon>
        <taxon>Cucurbiteae</taxon>
        <taxon>Cucurbita</taxon>
    </lineage>
</organism>
<reference evidence="2 3" key="1">
    <citation type="journal article" date="2021" name="Hortic Res">
        <title>The domestication of Cucurbita argyrosperma as revealed by the genome of its wild relative.</title>
        <authorList>
            <person name="Barrera-Redondo J."/>
            <person name="Sanchez-de la Vega G."/>
            <person name="Aguirre-Liguori J.A."/>
            <person name="Castellanos-Morales G."/>
            <person name="Gutierrez-Guerrero Y.T."/>
            <person name="Aguirre-Dugua X."/>
            <person name="Aguirre-Planter E."/>
            <person name="Tenaillon M.I."/>
            <person name="Lira-Saade R."/>
            <person name="Eguiarte L.E."/>
        </authorList>
    </citation>
    <scope>NUCLEOTIDE SEQUENCE [LARGE SCALE GENOMIC DNA]</scope>
    <source>
        <strain evidence="2">JBR-2021</strain>
    </source>
</reference>
<evidence type="ECO:0000256" key="1">
    <source>
        <dbReference type="SAM" id="MobiDB-lite"/>
    </source>
</evidence>
<feature type="region of interest" description="Disordered" evidence="1">
    <location>
        <begin position="66"/>
        <end position="99"/>
    </location>
</feature>
<dbReference type="PANTHER" id="PTHR37392">
    <property type="entry name" value="OS09G0556800 PROTEIN"/>
    <property type="match status" value="1"/>
</dbReference>
<dbReference type="Proteomes" id="UP000685013">
    <property type="component" value="Chromosome 11"/>
</dbReference>
<name>A0AAV6MU76_9ROSI</name>
<feature type="non-terminal residue" evidence="2">
    <location>
        <position position="1"/>
    </location>
</feature>
<keyword evidence="3" id="KW-1185">Reference proteome</keyword>
<comment type="caution">
    <text evidence="2">The sequence shown here is derived from an EMBL/GenBank/DDBJ whole genome shotgun (WGS) entry which is preliminary data.</text>
</comment>
<dbReference type="AlphaFoldDB" id="A0AAV6MU76"/>
<evidence type="ECO:0000313" key="2">
    <source>
        <dbReference type="EMBL" id="KAG6587855.1"/>
    </source>
</evidence>
<sequence length="149" mass="16955">MKVAFDTLQLYEDVRDAIRSFSEDVFHFVYPTRKSVNYTAVQEICISEIWKLSNLHTPAIISKESATMGHRGGGGVDDGGNYGPDSEEKINKSGKKQWGFNGLTKWKRDETEDETAPLDLHERWDSEAFWGSSKFNSDCNESNWEGSQH</sequence>
<dbReference type="EMBL" id="JAGKQH010000011">
    <property type="protein sequence ID" value="KAG6587855.1"/>
    <property type="molecule type" value="Genomic_DNA"/>
</dbReference>
<feature type="compositionally biased region" description="Gly residues" evidence="1">
    <location>
        <begin position="70"/>
        <end position="82"/>
    </location>
</feature>
<dbReference type="PANTHER" id="PTHR37392:SF1">
    <property type="entry name" value="OS09G0556800 PROTEIN"/>
    <property type="match status" value="1"/>
</dbReference>
<evidence type="ECO:0000313" key="3">
    <source>
        <dbReference type="Proteomes" id="UP000685013"/>
    </source>
</evidence>
<proteinExistence type="predicted"/>
<protein>
    <submittedName>
        <fullName evidence="2">Uncharacterized protein</fullName>
    </submittedName>
</protein>
<gene>
    <name evidence="2" type="ORF">SDJN03_16420</name>
</gene>
<accession>A0AAV6MU76</accession>